<name>A0ABQ9JKN0_9CUCU</name>
<protein>
    <submittedName>
        <fullName evidence="2">Uncharacterized protein</fullName>
    </submittedName>
</protein>
<keyword evidence="1" id="KW-1133">Transmembrane helix</keyword>
<proteinExistence type="predicted"/>
<organism evidence="2 3">
    <name type="scientific">Molorchus minor</name>
    <dbReference type="NCBI Taxonomy" id="1323400"/>
    <lineage>
        <taxon>Eukaryota</taxon>
        <taxon>Metazoa</taxon>
        <taxon>Ecdysozoa</taxon>
        <taxon>Arthropoda</taxon>
        <taxon>Hexapoda</taxon>
        <taxon>Insecta</taxon>
        <taxon>Pterygota</taxon>
        <taxon>Neoptera</taxon>
        <taxon>Endopterygota</taxon>
        <taxon>Coleoptera</taxon>
        <taxon>Polyphaga</taxon>
        <taxon>Cucujiformia</taxon>
        <taxon>Chrysomeloidea</taxon>
        <taxon>Cerambycidae</taxon>
        <taxon>Lamiinae</taxon>
        <taxon>Monochamini</taxon>
        <taxon>Molorchus</taxon>
    </lineage>
</organism>
<feature type="transmembrane region" description="Helical" evidence="1">
    <location>
        <begin position="27"/>
        <end position="49"/>
    </location>
</feature>
<sequence>MAVPFWITYRDELDPTLMAYPPVKIKWYIIWIAWTLAAILGVISMYSIVIFYNPDHTSTNFESATYSSLHRVAWCLAIGWVMVACITENSDWKLKYTWTDPGGGTRQDMFLSWKLFIPASRLTYCAYLANGLIVVYNIGVLRQPMYLSKYELACKILGHLILTYTVAFLLCIFFESPIHGLEKLLLRAEKVKEEKHSTATTLRPLEES</sequence>
<dbReference type="PANTHER" id="PTHR11161">
    <property type="entry name" value="O-ACYLTRANSFERASE"/>
    <property type="match status" value="1"/>
</dbReference>
<gene>
    <name evidence="2" type="ORF">NQ317_009481</name>
</gene>
<evidence type="ECO:0000313" key="3">
    <source>
        <dbReference type="Proteomes" id="UP001162164"/>
    </source>
</evidence>
<keyword evidence="3" id="KW-1185">Reference proteome</keyword>
<feature type="transmembrane region" description="Helical" evidence="1">
    <location>
        <begin position="156"/>
        <end position="174"/>
    </location>
</feature>
<comment type="caution">
    <text evidence="2">The sequence shown here is derived from an EMBL/GenBank/DDBJ whole genome shotgun (WGS) entry which is preliminary data.</text>
</comment>
<keyword evidence="1" id="KW-0812">Transmembrane</keyword>
<evidence type="ECO:0000256" key="1">
    <source>
        <dbReference type="SAM" id="Phobius"/>
    </source>
</evidence>
<dbReference type="Proteomes" id="UP001162164">
    <property type="component" value="Unassembled WGS sequence"/>
</dbReference>
<feature type="transmembrane region" description="Helical" evidence="1">
    <location>
        <begin position="115"/>
        <end position="136"/>
    </location>
</feature>
<dbReference type="PANTHER" id="PTHR11161:SF71">
    <property type="entry name" value="NOSE RESISTANT-TO-FLUOXETINE PROTEIN N-TERMINAL DOMAIN-CONTAINING PROTEIN"/>
    <property type="match status" value="1"/>
</dbReference>
<reference evidence="2" key="1">
    <citation type="journal article" date="2023" name="Insect Mol. Biol.">
        <title>Genome sequencing provides insights into the evolution of gene families encoding plant cell wall-degrading enzymes in longhorned beetles.</title>
        <authorList>
            <person name="Shin N.R."/>
            <person name="Okamura Y."/>
            <person name="Kirsch R."/>
            <person name="Pauchet Y."/>
        </authorList>
    </citation>
    <scope>NUCLEOTIDE SEQUENCE</scope>
    <source>
        <strain evidence="2">MMC_N1</strain>
    </source>
</reference>
<keyword evidence="1" id="KW-0472">Membrane</keyword>
<dbReference type="InterPro" id="IPR052728">
    <property type="entry name" value="O2_lipid_transport_reg"/>
</dbReference>
<feature type="transmembrane region" description="Helical" evidence="1">
    <location>
        <begin position="69"/>
        <end position="87"/>
    </location>
</feature>
<dbReference type="EMBL" id="JAPWTJ010000426">
    <property type="protein sequence ID" value="KAJ8978538.1"/>
    <property type="molecule type" value="Genomic_DNA"/>
</dbReference>
<accession>A0ABQ9JKN0</accession>
<evidence type="ECO:0000313" key="2">
    <source>
        <dbReference type="EMBL" id="KAJ8978538.1"/>
    </source>
</evidence>